<comment type="caution">
    <text evidence="2">The sequence shown here is derived from an EMBL/GenBank/DDBJ whole genome shotgun (WGS) entry which is preliminary data.</text>
</comment>
<sequence length="270" mass="29553">MSAPTCRAELAEGKPCHHAAAYASAPGNAHDPCSANFSAATSPSEAPRSDTDRSSPGQESRNSTQTSNEEAPANHPYATVDLDAVLRQRHSLPPRQHGGRGINRDASGRILCLSTDNTAAHLRALLQCQDMEPLLQEVTQQSTQEENRTLGLAVTTSLARQDSSEEAISLLCNHVNALQATCFVLLDEIRELRSGRREATKYWLKDRVDTSNKHNPIQSATSCELTGRERRKRVMTLYGGGIVVDEEADDVHAIWAGDEEDDEQEKDAIR</sequence>
<organism evidence="2 3">
    <name type="scientific">Paraphoma chrysanthemicola</name>
    <dbReference type="NCBI Taxonomy" id="798071"/>
    <lineage>
        <taxon>Eukaryota</taxon>
        <taxon>Fungi</taxon>
        <taxon>Dikarya</taxon>
        <taxon>Ascomycota</taxon>
        <taxon>Pezizomycotina</taxon>
        <taxon>Dothideomycetes</taxon>
        <taxon>Pleosporomycetidae</taxon>
        <taxon>Pleosporales</taxon>
        <taxon>Pleosporineae</taxon>
        <taxon>Phaeosphaeriaceae</taxon>
        <taxon>Paraphoma</taxon>
    </lineage>
</organism>
<gene>
    <name evidence="2" type="ORF">FB567DRAFT_598399</name>
</gene>
<protein>
    <submittedName>
        <fullName evidence="2">Uncharacterized protein</fullName>
    </submittedName>
</protein>
<feature type="region of interest" description="Disordered" evidence="1">
    <location>
        <begin position="22"/>
        <end position="75"/>
    </location>
</feature>
<dbReference type="Proteomes" id="UP000813461">
    <property type="component" value="Unassembled WGS sequence"/>
</dbReference>
<feature type="compositionally biased region" description="Polar residues" evidence="1">
    <location>
        <begin position="35"/>
        <end position="44"/>
    </location>
</feature>
<evidence type="ECO:0000313" key="2">
    <source>
        <dbReference type="EMBL" id="KAH7070849.1"/>
    </source>
</evidence>
<dbReference type="EMBL" id="JAGMVJ010000026">
    <property type="protein sequence ID" value="KAH7070849.1"/>
    <property type="molecule type" value="Genomic_DNA"/>
</dbReference>
<dbReference type="AlphaFoldDB" id="A0A8K0VSG2"/>
<evidence type="ECO:0000256" key="1">
    <source>
        <dbReference type="SAM" id="MobiDB-lite"/>
    </source>
</evidence>
<evidence type="ECO:0000313" key="3">
    <source>
        <dbReference type="Proteomes" id="UP000813461"/>
    </source>
</evidence>
<keyword evidence="3" id="KW-1185">Reference proteome</keyword>
<feature type="compositionally biased region" description="Polar residues" evidence="1">
    <location>
        <begin position="54"/>
        <end position="69"/>
    </location>
</feature>
<name>A0A8K0VSG2_9PLEO</name>
<reference evidence="2" key="1">
    <citation type="journal article" date="2021" name="Nat. Commun.">
        <title>Genetic determinants of endophytism in the Arabidopsis root mycobiome.</title>
        <authorList>
            <person name="Mesny F."/>
            <person name="Miyauchi S."/>
            <person name="Thiergart T."/>
            <person name="Pickel B."/>
            <person name="Atanasova L."/>
            <person name="Karlsson M."/>
            <person name="Huettel B."/>
            <person name="Barry K.W."/>
            <person name="Haridas S."/>
            <person name="Chen C."/>
            <person name="Bauer D."/>
            <person name="Andreopoulos W."/>
            <person name="Pangilinan J."/>
            <person name="LaButti K."/>
            <person name="Riley R."/>
            <person name="Lipzen A."/>
            <person name="Clum A."/>
            <person name="Drula E."/>
            <person name="Henrissat B."/>
            <person name="Kohler A."/>
            <person name="Grigoriev I.V."/>
            <person name="Martin F.M."/>
            <person name="Hacquard S."/>
        </authorList>
    </citation>
    <scope>NUCLEOTIDE SEQUENCE</scope>
    <source>
        <strain evidence="2">MPI-SDFR-AT-0120</strain>
    </source>
</reference>
<proteinExistence type="predicted"/>
<accession>A0A8K0VSG2</accession>